<keyword evidence="3" id="KW-1185">Reference proteome</keyword>
<evidence type="ECO:0000313" key="2">
    <source>
        <dbReference type="EMBL" id="KAK6588558.1"/>
    </source>
</evidence>
<feature type="compositionally biased region" description="Basic and acidic residues" evidence="1">
    <location>
        <begin position="1875"/>
        <end position="1889"/>
    </location>
</feature>
<dbReference type="EMBL" id="JAWDEY010000032">
    <property type="protein sequence ID" value="KAK6588558.1"/>
    <property type="molecule type" value="Genomic_DNA"/>
</dbReference>
<evidence type="ECO:0000256" key="1">
    <source>
        <dbReference type="SAM" id="MobiDB-lite"/>
    </source>
</evidence>
<sequence length="2067" mass="254946">MTGEDEEIYDEIDEYSSAIAHCAQKTASKVIREWYVYTLKKKILIQIEDYLRSKYVKKLLSIILKEWFEYSMKESLNKVRIEYILNKKEYNIKYECFRYWYYDHYINRKDLYYKYKYIQKRIQSRLVKNTYYSWNNEYKYNKMSKIFEKNRLLKSAMQLWYSEHIRLNTLFKELIKRRKMRIFITYYEYCINKHYRDKILIEKHRSFEYKILVRIFNQWVLLVKYSMSKRYNILQWQINVTNNKMIQVINQWRYYIMKKKAMNGIFMVIRSRHEINKKSEIFSMWLNITHDNYREKTLLIISGLTARRQLLIKGFNSFKEYLRHRKESGVLRIKSQLVLVCYIIRLFLKNSSDYCKYKLLLSVTSKRMAENKKKYYWKMWKKYVDIRNMYRCNENIIMYKHHMNILLKTYRLWNYLSNKIVTNKMIISCITMRINKNIKKKVFYSIYYLYQLIKTRFWDIFILMIDCRRRLFLTNLYNNMLCARKEEYLENKLGDKIRLSTIYKNWKMTTYYNRLILFMQNKLIIKRSVMSMMEYVRFNTIFAEYMNKKKNILVLNIIRIWSINARKRRNVSRITEKNGGINNISKILSVRYHFYKWLGKYRLSKYVFQLQNRIRKNVLRYYYFCWSNSYKKNLIIGQKYEIVFVKRKKRELTHYFKNWYNFYDKKLQNEIKMNKIIFNLGNKKIRKIWKLLKMASKKRMEKKIMLGNIHIKLEMSLLRYSWNLLKGALIIDKTLERISLEYNVYINKKRLLLIYNHWRQLYNYIINMRDKESISRTCYYTKTTKKHFLCWRELYINILNSEKCFECHILNNIKHKLASRIIRKWMFIVEMNKKMRIMHSKIVTNNKKRILYCIIYVYNKYILYKKGIIDSLNIEYVNSYIFKLQYNRVIVGSNQTNITFYDSLLMYGEYKTLRIYTFKWLKMLYIRIQYKNTLEKESERLCLLFEYINKRNALSYIVNWKNYVNTKYEIINKSRKNNIYKEMIRVMSDIVKSTEFKINISDILYSNYLMKKASKGIQYWRSMSKYKIKCKSNYNVINCIIERNIVKNVFNKWINESREYVMYYLFIKYSLRPFKMRYFKLLKYNHYYMIIQEKRLMLLHKNWHGVVLKRKELESRCEYYRNNIIYKNTKRNYILLWYFRYRQKMALYDLYKKINVQKPMYNIYNKWLFTTKERRENENLLVNRIEKRQKKLLLKTMILSYRIIVFSRKNAKRSKDTVYNLWKLLHNSSKELRKRKLRRCMSAWIKYCERRIHYTNIYNEIKLVRDRNTKMICFRDMLKAYNKRICLSKKLISVKNKIKLRYIMFWRNAILKKERLNFVYNKVSSNINTRVVSYCYFKWRNYYNKSVLINKKYETYQHNIRIRVLYSYYKTWKLGWVPHRYIKNGKSMINILNKIQIHTSFHKLLKYTYYPSKTVTLTDNNTLVNTDILTDFYVRKSYYIECRCTYNIISRIKMEARFDWILDLFSLIRKIKNGFILSTIAKFRDYVRIREKYHQGFNAFESIIKKIVLERVWLVYKVNSYRIGTMRDGMKKIISKINKRIKFKYLVYWVNKYNLNKRDEMIIQKMRDSYNRNITIKCYLIWCIKYYKNKRKRILYMKIYQFQVIYVFKYTFKKFNEYLLYNKWLAWCKKAYDTIELVNKFRLKSNYFLIWNKYTNKQKILKDKVLVFYKGIITKMLQEVYYNWKNMYIRIVDINNKSISYYNDSLHKRIYLVFTNWKRHSVFVRNVRKKLITYIHSKNNKIISTYFKLWKFFNYYRKTRTERFDKITNIIVSNHNRAIAYRIFYSWKLKMIESLSLKNSIFLSLNVNNNTSQSDYSGDEFINSGLSARNNLNLNKDKVGDQISNNRGNIIKEKLFSSSSSSGSIKYNRNRRKDKNKDDYYNLTNDRDTSSFQQNRINPLSDGDLEIDDLDSTKRRDNYETSRFLEYHSVYTRNMEGNTNYLQPQIVPSNLGMGEETRNLTAKYNYNNSHYVLEYENEDINVNDDEHYYFGKKYDNQTDNEESKNQKVVIHSVINNLPDIHIADNPYEFISSPFKLSGNTANPRNESNKEIHLFSSSSSSLSSLSPS</sequence>
<protein>
    <submittedName>
        <fullName evidence="2">Uncharacterized protein</fullName>
    </submittedName>
</protein>
<dbReference type="Proteomes" id="UP001311799">
    <property type="component" value="Unassembled WGS sequence"/>
</dbReference>
<feature type="region of interest" description="Disordered" evidence="1">
    <location>
        <begin position="1860"/>
        <end position="1904"/>
    </location>
</feature>
<comment type="caution">
    <text evidence="2">The sequence shown here is derived from an EMBL/GenBank/DDBJ whole genome shotgun (WGS) entry which is preliminary data.</text>
</comment>
<gene>
    <name evidence="2" type="ORF">RS030_4603</name>
</gene>
<reference evidence="2 3" key="1">
    <citation type="submission" date="2023-10" db="EMBL/GenBank/DDBJ databases">
        <title>Comparative genomics analysis reveals potential genetic determinants of host preference in Cryptosporidium xiaoi.</title>
        <authorList>
            <person name="Xiao L."/>
            <person name="Li J."/>
        </authorList>
    </citation>
    <scope>NUCLEOTIDE SEQUENCE [LARGE SCALE GENOMIC DNA]</scope>
    <source>
        <strain evidence="2 3">52996</strain>
    </source>
</reference>
<proteinExistence type="predicted"/>
<organism evidence="2 3">
    <name type="scientific">Cryptosporidium xiaoi</name>
    <dbReference type="NCBI Taxonomy" id="659607"/>
    <lineage>
        <taxon>Eukaryota</taxon>
        <taxon>Sar</taxon>
        <taxon>Alveolata</taxon>
        <taxon>Apicomplexa</taxon>
        <taxon>Conoidasida</taxon>
        <taxon>Coccidia</taxon>
        <taxon>Eucoccidiorida</taxon>
        <taxon>Eimeriorina</taxon>
        <taxon>Cryptosporidiidae</taxon>
        <taxon>Cryptosporidium</taxon>
    </lineage>
</organism>
<evidence type="ECO:0000313" key="3">
    <source>
        <dbReference type="Proteomes" id="UP001311799"/>
    </source>
</evidence>
<name>A0AAV9XVD1_9CRYT</name>
<accession>A0AAV9XVD1</accession>